<dbReference type="InterPro" id="IPR024361">
    <property type="entry name" value="BACON"/>
</dbReference>
<dbReference type="OrthoDB" id="53254at2"/>
<dbReference type="PANTHER" id="PTHR35580:SF1">
    <property type="entry name" value="PHYTASE-LIKE DOMAIN-CONTAINING PROTEIN"/>
    <property type="match status" value="1"/>
</dbReference>
<reference evidence="4" key="1">
    <citation type="submission" date="2010-11" db="EMBL/GenBank/DDBJ databases">
        <title>The complete sequence of chromosome of Oceanithermus profundus DSM 14977.</title>
        <authorList>
            <consortium name="US DOE Joint Genome Institute (JGI-PGF)"/>
            <person name="Lucas S."/>
            <person name="Copeland A."/>
            <person name="Lapidus A."/>
            <person name="Bruce D."/>
            <person name="Goodwin L."/>
            <person name="Pitluck S."/>
            <person name="Kyrpides N."/>
            <person name="Mavromatis K."/>
            <person name="Pagani I."/>
            <person name="Ivanova N."/>
            <person name="Zhang X."/>
            <person name="Brettin T."/>
            <person name="Detter J.C."/>
            <person name="Tapia R."/>
            <person name="Han C."/>
            <person name="Land M."/>
            <person name="Hauser L."/>
            <person name="Markowitz V."/>
            <person name="Cheng J.-F."/>
            <person name="Hugenholtz P."/>
            <person name="Woyke T."/>
            <person name="Wu D."/>
            <person name="Tindall B."/>
            <person name="Faehnrich R."/>
            <person name="Brambilla E."/>
            <person name="Klenk H.-P."/>
            <person name="Eisen J.A."/>
        </authorList>
    </citation>
    <scope>NUCLEOTIDE SEQUENCE [LARGE SCALE GENOMIC DNA]</scope>
    <source>
        <strain evidence="4">DSM 14977 / NBRC 100410 / VKM B-2274 / 506</strain>
    </source>
</reference>
<dbReference type="InterPro" id="IPR013783">
    <property type="entry name" value="Ig-like_fold"/>
</dbReference>
<dbReference type="Gene3D" id="2.60.40.10">
    <property type="entry name" value="Immunoglobulins"/>
    <property type="match status" value="1"/>
</dbReference>
<reference evidence="3 4" key="2">
    <citation type="journal article" date="2011" name="Stand. Genomic Sci.">
        <title>Complete genome sequence of Oceanithermus profundus type strain (506).</title>
        <authorList>
            <person name="Pati A."/>
            <person name="Zhang X."/>
            <person name="Lapidus A."/>
            <person name="Nolan M."/>
            <person name="Lucas S."/>
            <person name="Del Rio T.G."/>
            <person name="Tice H."/>
            <person name="Cheng J.F."/>
            <person name="Tapia R."/>
            <person name="Han C."/>
            <person name="Goodwin L."/>
            <person name="Pitluck S."/>
            <person name="Liolios K."/>
            <person name="Pagani I."/>
            <person name="Ivanova N."/>
            <person name="Mavromatis K."/>
            <person name="Chen A."/>
            <person name="Palaniappan K."/>
            <person name="Hauser L."/>
            <person name="Jeffries C.D."/>
            <person name="Brambilla E.M."/>
            <person name="Rohl A."/>
            <person name="Mwirichia R."/>
            <person name="Rohde M."/>
            <person name="Tindall B.J."/>
            <person name="Sikorski J."/>
            <person name="Wirth R."/>
            <person name="Goker M."/>
            <person name="Woyke T."/>
            <person name="Detter J.C."/>
            <person name="Bristow J."/>
            <person name="Eisen J.A."/>
            <person name="Markowitz V."/>
            <person name="Hugenholtz P."/>
            <person name="Kyrpides N.C."/>
            <person name="Klenk H.P."/>
            <person name="Land M."/>
        </authorList>
    </citation>
    <scope>NUCLEOTIDE SEQUENCE [LARGE SCALE GENOMIC DNA]</scope>
    <source>
        <strain evidence="4">DSM 14977 / NBRC 100410 / VKM B-2274 / 506</strain>
    </source>
</reference>
<dbReference type="Pfam" id="PF06739">
    <property type="entry name" value="SBBP"/>
    <property type="match status" value="2"/>
</dbReference>
<dbReference type="KEGG" id="opr:Ocepr_1878"/>
<dbReference type="AlphaFoldDB" id="E4U4Y0"/>
<name>E4U4Y0_OCEP5</name>
<dbReference type="Proteomes" id="UP000008722">
    <property type="component" value="Chromosome"/>
</dbReference>
<dbReference type="eggNOG" id="COG1520">
    <property type="taxonomic scope" value="Bacteria"/>
</dbReference>
<dbReference type="InterPro" id="IPR001480">
    <property type="entry name" value="Bulb-type_lectin_dom"/>
</dbReference>
<organism evidence="3 4">
    <name type="scientific">Oceanithermus profundus (strain DSM 14977 / NBRC 100410 / VKM B-2274 / 506)</name>
    <dbReference type="NCBI Taxonomy" id="670487"/>
    <lineage>
        <taxon>Bacteria</taxon>
        <taxon>Thermotogati</taxon>
        <taxon>Deinococcota</taxon>
        <taxon>Deinococci</taxon>
        <taxon>Thermales</taxon>
        <taxon>Thermaceae</taxon>
        <taxon>Oceanithermus</taxon>
    </lineage>
</organism>
<keyword evidence="4" id="KW-1185">Reference proteome</keyword>
<dbReference type="SUPFAM" id="SSF101898">
    <property type="entry name" value="NHL repeat"/>
    <property type="match status" value="1"/>
</dbReference>
<accession>E4U4Y0</accession>
<dbReference type="HOGENOM" id="CLU_458444_0_0_0"/>
<protein>
    <recommendedName>
        <fullName evidence="2">Bulb-type lectin domain-containing protein</fullName>
    </recommendedName>
</protein>
<dbReference type="InterPro" id="IPR010620">
    <property type="entry name" value="SBBP_repeat"/>
</dbReference>
<feature type="chain" id="PRO_5003190408" description="Bulb-type lectin domain-containing protein" evidence="1">
    <location>
        <begin position="35"/>
        <end position="595"/>
    </location>
</feature>
<gene>
    <name evidence="3" type="ordered locus">Ocepr_1878</name>
</gene>
<dbReference type="Pfam" id="PF19190">
    <property type="entry name" value="BACON_2"/>
    <property type="match status" value="1"/>
</dbReference>
<evidence type="ECO:0000259" key="2">
    <source>
        <dbReference type="PROSITE" id="PS50927"/>
    </source>
</evidence>
<dbReference type="RefSeq" id="WP_013458500.1">
    <property type="nucleotide sequence ID" value="NC_014761.1"/>
</dbReference>
<dbReference type="PROSITE" id="PS50927">
    <property type="entry name" value="BULB_LECTIN"/>
    <property type="match status" value="1"/>
</dbReference>
<dbReference type="PANTHER" id="PTHR35580">
    <property type="entry name" value="CELL SURFACE GLYCOPROTEIN (S-LAYER PROTEIN)-LIKE PROTEIN"/>
    <property type="match status" value="1"/>
</dbReference>
<feature type="domain" description="Bulb-type lectin" evidence="2">
    <location>
        <begin position="366"/>
        <end position="518"/>
    </location>
</feature>
<dbReference type="InterPro" id="IPR052918">
    <property type="entry name" value="Motility_Chemotaxis_Reg"/>
</dbReference>
<evidence type="ECO:0000256" key="1">
    <source>
        <dbReference type="SAM" id="SignalP"/>
    </source>
</evidence>
<dbReference type="EMBL" id="CP002361">
    <property type="protein sequence ID" value="ADR37330.1"/>
    <property type="molecule type" value="Genomic_DNA"/>
</dbReference>
<feature type="signal peptide" evidence="1">
    <location>
        <begin position="1"/>
        <end position="34"/>
    </location>
</feature>
<sequence length="595" mass="61730" precursor="true">MLKSFHDDLRIRTSALAALALLVLNACSPKPAWQADPTALTFSGQVGEAAPPAQTLTLKNAGGGAQPFTLSASAGWIHVAPASGDLDAGATASLQVSAETCTEAGTQTGTLTVGGAATLAVEVTRECAPVAGTLLWASQFGSEDDDDVRGMVVDAPGNTYVVGSNSRRTNTGFVGNVFLVKHDADGNLVWKTEFDSDGDSHNLHQLFVSALGEVYAMGTTQSDFDGSGGNPGESSDVILLKLNADGSIAWKSQLESGGPGDEYLSDYAVGPGGKIYVAGETYGDFSDSNADYSDPTNFLAAFDASGETLWAWSFDRSLSFASTQTLDLDPDGNLIYCGRTIDSQTGRRDAFVEKRDPDANGGLLWHYDLVADSNVTIGDTLVDAAGDVFVYGSTAGSFPGQTNAGLDDVYVAKLNGSGSLLWLTQFGGPGRESAGQIVVDASGNVYLLGSTNGSLDGQTAFGDSDLFVAKLTGSAGDMVWATQFGTSEYDQKETMALGSNGRLIVSGRTQGSFPGFTLNGRMDVVVAAFASDTGQQIWLTQLSSEDNGATENRDWIAGFGLDAAGNAYLAGTTQGVYPGESALGGDDAFVIKVQH</sequence>
<keyword evidence="1" id="KW-0732">Signal</keyword>
<dbReference type="STRING" id="670487.Ocepr_1878"/>
<evidence type="ECO:0000313" key="3">
    <source>
        <dbReference type="EMBL" id="ADR37330.1"/>
    </source>
</evidence>
<evidence type="ECO:0000313" key="4">
    <source>
        <dbReference type="Proteomes" id="UP000008722"/>
    </source>
</evidence>
<dbReference type="Gene3D" id="2.80.10.50">
    <property type="match status" value="1"/>
</dbReference>
<proteinExistence type="predicted"/>